<organism evidence="8 9">
    <name type="scientific">Brumimicrobium glaciale</name>
    <dbReference type="NCBI Taxonomy" id="200475"/>
    <lineage>
        <taxon>Bacteria</taxon>
        <taxon>Pseudomonadati</taxon>
        <taxon>Bacteroidota</taxon>
        <taxon>Flavobacteriia</taxon>
        <taxon>Flavobacteriales</taxon>
        <taxon>Crocinitomicaceae</taxon>
        <taxon>Brumimicrobium</taxon>
    </lineage>
</organism>
<gene>
    <name evidence="8" type="primary">xseA</name>
    <name evidence="8" type="ORF">ERX46_12540</name>
</gene>
<dbReference type="Proteomes" id="UP000293952">
    <property type="component" value="Unassembled WGS sequence"/>
</dbReference>
<dbReference type="Pfam" id="PF02601">
    <property type="entry name" value="Exonuc_VII_L"/>
    <property type="match status" value="1"/>
</dbReference>
<evidence type="ECO:0000313" key="9">
    <source>
        <dbReference type="Proteomes" id="UP000293952"/>
    </source>
</evidence>
<accession>A0A4Q4KLY2</accession>
<keyword evidence="4 5" id="KW-0269">Exonuclease</keyword>
<dbReference type="AlphaFoldDB" id="A0A4Q4KLY2"/>
<evidence type="ECO:0000259" key="6">
    <source>
        <dbReference type="Pfam" id="PF02601"/>
    </source>
</evidence>
<keyword evidence="2 5" id="KW-0540">Nuclease</keyword>
<dbReference type="NCBIfam" id="TIGR00237">
    <property type="entry name" value="xseA"/>
    <property type="match status" value="1"/>
</dbReference>
<comment type="caution">
    <text evidence="8">The sequence shown here is derived from an EMBL/GenBank/DDBJ whole genome shotgun (WGS) entry which is preliminary data.</text>
</comment>
<sequence length="486" mass="55948">MSEQRKIYSLTQLNQSFEKHIWETFSKRDFWITAELIKINQKSGHFYIELADSINDSTTARSFATIWASTYRTIVEEIGLNEVLGILQPGNKVLINVKIEFHTIYGLKLKIRGIDPAYSYGEIERKRQEVIKRLKKEAIFDLQKQLRLPTIIKRIALIGSPNTSGYLDFQKELLVNHDFDKFTIKEFPVRVQGDAAVKEIVAAIKDANLHDADVIVILRGGGSKMDLALFDDYEISKAICNSRLPVLTGIGHENDEVVADLVARVTFITPTAVARHIHYAISSFKEIMRELHDKSIQMSLQLLSESKEEFTHYNNYLSHYSRELIHYWRSTFQEKEYEIVQKSRTLLYEGKDALAILSHRTSSQLQRLVQQEGSQLERMLDRVSDFAQQKIEREKEVNLNQVLSSVQLLSQQIIDRERIVFGNQEELLALLNPLKILESGYTISTIDDQDVKNIAVKIGDEMKTLSSNYLITSKVVSKKDIKHENN</sequence>
<proteinExistence type="inferred from homology"/>
<dbReference type="GO" id="GO:0009318">
    <property type="term" value="C:exodeoxyribonuclease VII complex"/>
    <property type="evidence" value="ECO:0007669"/>
    <property type="project" value="UniProtKB-UniRule"/>
</dbReference>
<dbReference type="InterPro" id="IPR003753">
    <property type="entry name" value="Exonuc_VII_L"/>
</dbReference>
<dbReference type="OrthoDB" id="9802795at2"/>
<keyword evidence="1" id="KW-0963">Cytoplasm</keyword>
<dbReference type="Pfam" id="PF13742">
    <property type="entry name" value="tRNA_anti_2"/>
    <property type="match status" value="1"/>
</dbReference>
<dbReference type="PANTHER" id="PTHR30008:SF0">
    <property type="entry name" value="EXODEOXYRIBONUCLEASE 7 LARGE SUBUNIT"/>
    <property type="match status" value="1"/>
</dbReference>
<dbReference type="EMBL" id="SETE01000005">
    <property type="protein sequence ID" value="RYM32879.1"/>
    <property type="molecule type" value="Genomic_DNA"/>
</dbReference>
<reference evidence="8 9" key="1">
    <citation type="submission" date="2019-02" db="EMBL/GenBank/DDBJ databases">
        <title>Genome sequence of the sea-ice species Brumimicrobium glaciale.</title>
        <authorList>
            <person name="Bowman J.P."/>
        </authorList>
    </citation>
    <scope>NUCLEOTIDE SEQUENCE [LARGE SCALE GENOMIC DNA]</scope>
    <source>
        <strain evidence="8 9">IC156</strain>
    </source>
</reference>
<evidence type="ECO:0000259" key="7">
    <source>
        <dbReference type="Pfam" id="PF13742"/>
    </source>
</evidence>
<dbReference type="InterPro" id="IPR020579">
    <property type="entry name" value="Exonuc_VII_lsu_C"/>
</dbReference>
<keyword evidence="9" id="KW-1185">Reference proteome</keyword>
<protein>
    <recommendedName>
        <fullName evidence="5">Exodeoxyribonuclease 7 large subunit</fullName>
        <ecNumber evidence="5">3.1.11.6</ecNumber>
    </recommendedName>
</protein>
<evidence type="ECO:0000256" key="3">
    <source>
        <dbReference type="ARBA" id="ARBA00022801"/>
    </source>
</evidence>
<comment type="similarity">
    <text evidence="5">Belongs to the XseA family.</text>
</comment>
<evidence type="ECO:0000313" key="8">
    <source>
        <dbReference type="EMBL" id="RYM32879.1"/>
    </source>
</evidence>
<keyword evidence="3 5" id="KW-0378">Hydrolase</keyword>
<comment type="catalytic activity">
    <reaction evidence="5">
        <text>Exonucleolytic cleavage in either 5'- to 3'- or 3'- to 5'-direction to yield nucleoside 5'-phosphates.</text>
        <dbReference type="EC" id="3.1.11.6"/>
    </reaction>
</comment>
<comment type="subcellular location">
    <subcellularLocation>
        <location evidence="5">Cytoplasm</location>
    </subcellularLocation>
</comment>
<evidence type="ECO:0000256" key="2">
    <source>
        <dbReference type="ARBA" id="ARBA00022722"/>
    </source>
</evidence>
<dbReference type="GO" id="GO:0006308">
    <property type="term" value="P:DNA catabolic process"/>
    <property type="evidence" value="ECO:0007669"/>
    <property type="project" value="UniProtKB-UniRule"/>
</dbReference>
<dbReference type="PANTHER" id="PTHR30008">
    <property type="entry name" value="EXODEOXYRIBONUCLEASE 7 LARGE SUBUNIT"/>
    <property type="match status" value="1"/>
</dbReference>
<evidence type="ECO:0000256" key="1">
    <source>
        <dbReference type="ARBA" id="ARBA00022490"/>
    </source>
</evidence>
<evidence type="ECO:0000256" key="5">
    <source>
        <dbReference type="RuleBase" id="RU004355"/>
    </source>
</evidence>
<dbReference type="InterPro" id="IPR025824">
    <property type="entry name" value="OB-fold_nuc-bd_dom"/>
</dbReference>
<name>A0A4Q4KLY2_9FLAO</name>
<feature type="domain" description="OB-fold nucleic acid binding" evidence="7">
    <location>
        <begin position="8"/>
        <end position="114"/>
    </location>
</feature>
<dbReference type="EC" id="3.1.11.6" evidence="5"/>
<dbReference type="GO" id="GO:0008855">
    <property type="term" value="F:exodeoxyribonuclease VII activity"/>
    <property type="evidence" value="ECO:0007669"/>
    <property type="project" value="UniProtKB-UniRule"/>
</dbReference>
<dbReference type="CDD" id="cd04489">
    <property type="entry name" value="ExoVII_LU_OBF"/>
    <property type="match status" value="1"/>
</dbReference>
<feature type="domain" description="Exonuclease VII large subunit C-terminal" evidence="6">
    <location>
        <begin position="139"/>
        <end position="463"/>
    </location>
</feature>
<dbReference type="RefSeq" id="WP_130094216.1">
    <property type="nucleotide sequence ID" value="NZ_SETE01000005.1"/>
</dbReference>
<dbReference type="GO" id="GO:0003676">
    <property type="term" value="F:nucleic acid binding"/>
    <property type="evidence" value="ECO:0007669"/>
    <property type="project" value="InterPro"/>
</dbReference>
<evidence type="ECO:0000256" key="4">
    <source>
        <dbReference type="ARBA" id="ARBA00022839"/>
    </source>
</evidence>
<dbReference type="GO" id="GO:0005737">
    <property type="term" value="C:cytoplasm"/>
    <property type="evidence" value="ECO:0007669"/>
    <property type="project" value="UniProtKB-SubCell"/>
</dbReference>